<dbReference type="Gene3D" id="3.10.450.330">
    <property type="match status" value="1"/>
</dbReference>
<dbReference type="Pfam" id="PF00534">
    <property type="entry name" value="Glycos_transf_1"/>
    <property type="match status" value="1"/>
</dbReference>
<dbReference type="Gene3D" id="3.40.50.2000">
    <property type="entry name" value="Glycogen Phosphorylase B"/>
    <property type="match status" value="2"/>
</dbReference>
<evidence type="ECO:0000256" key="3">
    <source>
        <dbReference type="ARBA" id="ARBA00020955"/>
    </source>
</evidence>
<feature type="domain" description="Glycosyl transferase family 1" evidence="8">
    <location>
        <begin position="560"/>
        <end position="720"/>
    </location>
</feature>
<feature type="domain" description="Sucrose synthase N-terminal" evidence="10">
    <location>
        <begin position="2"/>
        <end position="110"/>
    </location>
</feature>
<evidence type="ECO:0000313" key="12">
    <source>
        <dbReference type="EMBL" id="GAA5481126.1"/>
    </source>
</evidence>
<dbReference type="Gene3D" id="1.20.120.1230">
    <property type="match status" value="1"/>
</dbReference>
<evidence type="ECO:0000256" key="7">
    <source>
        <dbReference type="NCBIfam" id="TIGR02470"/>
    </source>
</evidence>
<feature type="domain" description="Sucrose synthase first GT-B" evidence="9">
    <location>
        <begin position="258"/>
        <end position="546"/>
    </location>
</feature>
<dbReference type="PANTHER" id="PTHR45839">
    <property type="match status" value="1"/>
</dbReference>
<sequence length="796" mass="90489">MKNEFKELQSSNPKELRGLVYHFLRLERKLFLRSDILLEFRRYCESAEGSCLCKTGAPIVVGSIQEAAVTGSSIYLALRPGIARWEYYRLDSEPMTVEQISTRDFLRAKESFVQGQRSDQESVLEIDLRPFQKASPKMERPRSIGRGVQFLNRHLAGRLLVRNGRGAELLFHFLHEHHHRGRQLMLNAAISDADGLKEALREAIRFLEEKPADTPLAELQHTLVGLGFEPGWGRDAGSIAEMMNLLSELFEAPDATLLEDFLSRIPMIFRLAILSPHGFFGQSHVLGKPDTGGQVVYILDQVRALEKELRDSLREQGLDDVEPKIVVITRLIPEAGDTTCDMPVERIHGTRSAEIIRLPFRHGNGEVVPHWISRFKVWPYLERFAREVRPEILGRLGGRPDFIVGNYSDGNLVASMLAHSLGVTQCNIAHALEKTKYLYSDLYWREHEEEHRFSCQITADLIAMNTADFIITSTYQEIAGTPETLGQYESYRTFSLPGLYRVRSGIDPFDPKFNIVSPGADPTVFRPYDAESTTPAEMADDVADLIHGGDRPDALGGFDDKEKPMLFAMSRLDHIKNMSGLLDWYGGSPELQEKANLLLVGGHFRAEDSGDEEERGQIRLMHDLIARHGLQGKVRWVVMQTDKMKVGEFYRYVARHRGAFVQPARFEAFGLTVIEAMTSGLPVFATRYGGPLEIIEDGVSGFHIDPNDGPAAAAVMAEFFEVCDRDPDRWTGISRAAMQRVEEHYTWKRYARRMLSLSRIYGFWKYMTNIEHAETRAYISMFYHLMYKPLAERVPE</sequence>
<evidence type="ECO:0000256" key="1">
    <source>
        <dbReference type="ARBA" id="ARBA00006530"/>
    </source>
</evidence>
<dbReference type="EC" id="2.4.1.13" evidence="2 7"/>
<evidence type="ECO:0000256" key="6">
    <source>
        <dbReference type="ARBA" id="ARBA00049030"/>
    </source>
</evidence>
<dbReference type="NCBIfam" id="TIGR02470">
    <property type="entry name" value="sucr_synth"/>
    <property type="match status" value="1"/>
</dbReference>
<dbReference type="InterPro" id="IPR056736">
    <property type="entry name" value="SUS_EPBD"/>
</dbReference>
<keyword evidence="13" id="KW-1185">Reference proteome</keyword>
<dbReference type="Proteomes" id="UP001476282">
    <property type="component" value="Unassembled WGS sequence"/>
</dbReference>
<proteinExistence type="inferred from homology"/>
<evidence type="ECO:0000259" key="11">
    <source>
        <dbReference type="Pfam" id="PF24862"/>
    </source>
</evidence>
<protein>
    <recommendedName>
        <fullName evidence="3 7">Sucrose synthase</fullName>
        <ecNumber evidence="2 7">2.4.1.13</ecNumber>
    </recommendedName>
</protein>
<comment type="similarity">
    <text evidence="1">Belongs to the glycosyltransferase 1 family.</text>
</comment>
<organism evidence="12 13">
    <name type="scientific">Haloferula sargassicola</name>
    <dbReference type="NCBI Taxonomy" id="490096"/>
    <lineage>
        <taxon>Bacteria</taxon>
        <taxon>Pseudomonadati</taxon>
        <taxon>Verrucomicrobiota</taxon>
        <taxon>Verrucomicrobiia</taxon>
        <taxon>Verrucomicrobiales</taxon>
        <taxon>Verrucomicrobiaceae</taxon>
        <taxon>Haloferula</taxon>
    </lineage>
</organism>
<dbReference type="EMBL" id="BAABRI010000002">
    <property type="protein sequence ID" value="GAA5481126.1"/>
    <property type="molecule type" value="Genomic_DNA"/>
</dbReference>
<dbReference type="PANTHER" id="PTHR45839:SF7">
    <property type="entry name" value="SUCROSE SYNTHASE 1"/>
    <property type="match status" value="1"/>
</dbReference>
<accession>A0ABP9ULA6</accession>
<evidence type="ECO:0000256" key="5">
    <source>
        <dbReference type="ARBA" id="ARBA00022679"/>
    </source>
</evidence>
<dbReference type="InterPro" id="IPR000368">
    <property type="entry name" value="Sucrose_synth_GT-B1"/>
</dbReference>
<evidence type="ECO:0000313" key="13">
    <source>
        <dbReference type="Proteomes" id="UP001476282"/>
    </source>
</evidence>
<gene>
    <name evidence="12" type="primary">ss2</name>
    <name evidence="12" type="ORF">Hsar01_00333</name>
</gene>
<name>A0ABP9ULA6_9BACT</name>
<comment type="catalytic activity">
    <reaction evidence="6">
        <text>an NDP-alpha-D-glucose + D-fructose = a ribonucleoside 5'-diphosphate + sucrose + H(+)</text>
        <dbReference type="Rhea" id="RHEA:16241"/>
        <dbReference type="ChEBI" id="CHEBI:15378"/>
        <dbReference type="ChEBI" id="CHEBI:17992"/>
        <dbReference type="ChEBI" id="CHEBI:37721"/>
        <dbReference type="ChEBI" id="CHEBI:57930"/>
        <dbReference type="ChEBI" id="CHEBI:76533"/>
        <dbReference type="EC" id="2.4.1.13"/>
    </reaction>
</comment>
<dbReference type="Pfam" id="PF24861">
    <property type="entry name" value="SUS_N"/>
    <property type="match status" value="1"/>
</dbReference>
<evidence type="ECO:0000256" key="4">
    <source>
        <dbReference type="ARBA" id="ARBA00022676"/>
    </source>
</evidence>
<evidence type="ECO:0000259" key="8">
    <source>
        <dbReference type="Pfam" id="PF00534"/>
    </source>
</evidence>
<evidence type="ECO:0000259" key="10">
    <source>
        <dbReference type="Pfam" id="PF24861"/>
    </source>
</evidence>
<dbReference type="InterPro" id="IPR001296">
    <property type="entry name" value="Glyco_trans_1"/>
</dbReference>
<dbReference type="InterPro" id="IPR012820">
    <property type="entry name" value="Sucrose_synthase_pln/cyn"/>
</dbReference>
<feature type="domain" description="Sucrose synthase EPBD" evidence="11">
    <location>
        <begin position="146"/>
        <end position="234"/>
    </location>
</feature>
<reference evidence="12 13" key="1">
    <citation type="submission" date="2024-02" db="EMBL/GenBank/DDBJ databases">
        <title>Haloferula sargassicola NBRC 104335.</title>
        <authorList>
            <person name="Ichikawa N."/>
            <person name="Katano-Makiyama Y."/>
            <person name="Hidaka K."/>
        </authorList>
    </citation>
    <scope>NUCLEOTIDE SEQUENCE [LARGE SCALE GENOMIC DNA]</scope>
    <source>
        <strain evidence="12 13">NBRC 104335</strain>
    </source>
</reference>
<dbReference type="SUPFAM" id="SSF53756">
    <property type="entry name" value="UDP-Glycosyltransferase/glycogen phosphorylase"/>
    <property type="match status" value="1"/>
</dbReference>
<keyword evidence="4" id="KW-0328">Glycosyltransferase</keyword>
<comment type="caution">
    <text evidence="12">The sequence shown here is derived from an EMBL/GenBank/DDBJ whole genome shotgun (WGS) entry which is preliminary data.</text>
</comment>
<keyword evidence="5" id="KW-0808">Transferase</keyword>
<evidence type="ECO:0000259" key="9">
    <source>
        <dbReference type="Pfam" id="PF00862"/>
    </source>
</evidence>
<dbReference type="InterPro" id="IPR056735">
    <property type="entry name" value="SUS_N"/>
</dbReference>
<evidence type="ECO:0000256" key="2">
    <source>
        <dbReference type="ARBA" id="ARBA00012540"/>
    </source>
</evidence>
<dbReference type="RefSeq" id="WP_353565283.1">
    <property type="nucleotide sequence ID" value="NZ_BAABRI010000002.1"/>
</dbReference>
<dbReference type="Pfam" id="PF24862">
    <property type="entry name" value="SUS_EPBD"/>
    <property type="match status" value="1"/>
</dbReference>
<dbReference type="Pfam" id="PF00862">
    <property type="entry name" value="GT-B_Sucrose_synth"/>
    <property type="match status" value="1"/>
</dbReference>